<reference evidence="2" key="1">
    <citation type="submission" date="2009-11" db="EMBL/GenBank/DDBJ databases">
        <authorList>
            <consortium name="The Broad Institute Genome Sequencing Platform"/>
            <person name="Ward D."/>
            <person name="Feldgarden M."/>
            <person name="Earl A."/>
            <person name="Young S.K."/>
            <person name="Zeng Q."/>
            <person name="Koehrsen M."/>
            <person name="Alvarado L."/>
            <person name="Berlin A."/>
            <person name="Bochicchio J."/>
            <person name="Borenstein D."/>
            <person name="Chapman S.B."/>
            <person name="Chen Z."/>
            <person name="Engels R."/>
            <person name="Freedman E."/>
            <person name="Gellesch M."/>
            <person name="Goldberg J."/>
            <person name="Griggs A."/>
            <person name="Gujja S."/>
            <person name="Heilman E."/>
            <person name="Heiman D."/>
            <person name="Hepburn T."/>
            <person name="Howarth C."/>
            <person name="Jen D."/>
            <person name="Larson L."/>
            <person name="Lewis B."/>
            <person name="Mehta T."/>
            <person name="Park D."/>
            <person name="Pearson M."/>
            <person name="Roberts A."/>
            <person name="Saif S."/>
            <person name="Shea T."/>
            <person name="Shenoy N."/>
            <person name="Sisk P."/>
            <person name="Stolte C."/>
            <person name="Sykes S."/>
            <person name="Thomson T."/>
            <person name="Walk T."/>
            <person name="White J."/>
            <person name="Yandava C."/>
            <person name="Izard J."/>
            <person name="Baranova O.V."/>
            <person name="Blanton J.M."/>
            <person name="Tanner A.C."/>
            <person name="Dewhirst F.E."/>
            <person name="Haas B."/>
            <person name="Nusbaum C."/>
            <person name="Birren B."/>
        </authorList>
    </citation>
    <scope>NUCLEOTIDE SEQUENCE [LARGE SCALE GENOMIC DNA]</scope>
    <source>
        <strain evidence="2">1-1 BBBD Race 1</strain>
    </source>
</reference>
<dbReference type="OrthoDB" id="2497469at2759"/>
<name>A0A180H5S9_PUCT1</name>
<dbReference type="Proteomes" id="UP000005240">
    <property type="component" value="Unassembled WGS sequence"/>
</dbReference>
<feature type="chain" id="PRO_5008110680" evidence="1">
    <location>
        <begin position="23"/>
        <end position="305"/>
    </location>
</feature>
<dbReference type="VEuPathDB" id="FungiDB:PTTG_25295"/>
<reference evidence="2" key="2">
    <citation type="submission" date="2016-05" db="EMBL/GenBank/DDBJ databases">
        <title>Comparative analysis highlights variable genome content of wheat rusts and divergence of the mating loci.</title>
        <authorList>
            <person name="Cuomo C.A."/>
            <person name="Bakkeren G."/>
            <person name="Szabo L."/>
            <person name="Khalil H."/>
            <person name="Joly D."/>
            <person name="Goldberg J."/>
            <person name="Young S."/>
            <person name="Zeng Q."/>
            <person name="Fellers J."/>
        </authorList>
    </citation>
    <scope>NUCLEOTIDE SEQUENCE [LARGE SCALE GENOMIC DNA]</scope>
    <source>
        <strain evidence="2">1-1 BBBD Race 1</strain>
    </source>
</reference>
<evidence type="ECO:0000313" key="4">
    <source>
        <dbReference type="Proteomes" id="UP000005240"/>
    </source>
</evidence>
<keyword evidence="4" id="KW-1185">Reference proteome</keyword>
<feature type="signal peptide" evidence="1">
    <location>
        <begin position="1"/>
        <end position="22"/>
    </location>
</feature>
<dbReference type="EMBL" id="ADAS02000002">
    <property type="protein sequence ID" value="OAV99793.1"/>
    <property type="molecule type" value="Genomic_DNA"/>
</dbReference>
<reference evidence="3" key="4">
    <citation type="submission" date="2025-05" db="UniProtKB">
        <authorList>
            <consortium name="EnsemblFungi"/>
        </authorList>
    </citation>
    <scope>IDENTIFICATION</scope>
    <source>
        <strain evidence="3">isolate 1-1 / race 1 (BBBD)</strain>
    </source>
</reference>
<sequence length="305" mass="34854">MARSLSLRVGLIICLLLPVIYATGVEVGGGVELEAPFRSEAFLCSKKVEPPEVVRPGLVECSVNGAHLTIDRPSPSIELESIVEKVGKDWHVTSNRSEQWNDRQTLNSHVFWDYVRDSAKKYAMIRRLKSAEVFELMPRILTQRSYYKTQATKQEKKLIDESWEKLFAQWWPTTDADGSRREERARAERIMKMLDEIAEQVGLKQQQGKTDEEKKLMGSRYARAIADNLTKEAWILFHPLKPKNSWLINGLISTSQDVHSSLNQLADDLKRFPDGFFHNGVRDKKIPQSSALEVKISESRITQTA</sequence>
<proteinExistence type="predicted"/>
<evidence type="ECO:0000313" key="3">
    <source>
        <dbReference type="EnsemblFungi" id="PTTG_25295-t43_1-p1"/>
    </source>
</evidence>
<evidence type="ECO:0000256" key="1">
    <source>
        <dbReference type="SAM" id="SignalP"/>
    </source>
</evidence>
<gene>
    <name evidence="2" type="ORF">PTTG_25295</name>
</gene>
<dbReference type="EnsemblFungi" id="PTTG_25295-t43_1">
    <property type="protein sequence ID" value="PTTG_25295-t43_1-p1"/>
    <property type="gene ID" value="PTTG_25295"/>
</dbReference>
<protein>
    <submittedName>
        <fullName evidence="2 3">Uncharacterized protein</fullName>
    </submittedName>
</protein>
<reference evidence="3 4" key="3">
    <citation type="journal article" date="2017" name="G3 (Bethesda)">
        <title>Comparative analysis highlights variable genome content of wheat rusts and divergence of the mating loci.</title>
        <authorList>
            <person name="Cuomo C.A."/>
            <person name="Bakkeren G."/>
            <person name="Khalil H.B."/>
            <person name="Panwar V."/>
            <person name="Joly D."/>
            <person name="Linning R."/>
            <person name="Sakthikumar S."/>
            <person name="Song X."/>
            <person name="Adiconis X."/>
            <person name="Fan L."/>
            <person name="Goldberg J.M."/>
            <person name="Levin J.Z."/>
            <person name="Young S."/>
            <person name="Zeng Q."/>
            <person name="Anikster Y."/>
            <person name="Bruce M."/>
            <person name="Wang M."/>
            <person name="Yin C."/>
            <person name="McCallum B."/>
            <person name="Szabo L.J."/>
            <person name="Hulbert S."/>
            <person name="Chen X."/>
            <person name="Fellers J.P."/>
        </authorList>
    </citation>
    <scope>NUCLEOTIDE SEQUENCE</scope>
    <source>
        <strain evidence="3">isolate 1-1 / race 1 (BBBD)</strain>
        <strain evidence="4">Isolate 1-1 / race 1 (BBBD)</strain>
    </source>
</reference>
<keyword evidence="1" id="KW-0732">Signal</keyword>
<accession>A0A180H5S9</accession>
<organism evidence="2">
    <name type="scientific">Puccinia triticina (isolate 1-1 / race 1 (BBBD))</name>
    <name type="common">Brown leaf rust fungus</name>
    <dbReference type="NCBI Taxonomy" id="630390"/>
    <lineage>
        <taxon>Eukaryota</taxon>
        <taxon>Fungi</taxon>
        <taxon>Dikarya</taxon>
        <taxon>Basidiomycota</taxon>
        <taxon>Pucciniomycotina</taxon>
        <taxon>Pucciniomycetes</taxon>
        <taxon>Pucciniales</taxon>
        <taxon>Pucciniaceae</taxon>
        <taxon>Puccinia</taxon>
    </lineage>
</organism>
<dbReference type="AlphaFoldDB" id="A0A180H5S9"/>
<evidence type="ECO:0000313" key="2">
    <source>
        <dbReference type="EMBL" id="OAV99793.1"/>
    </source>
</evidence>